<evidence type="ECO:0008006" key="5">
    <source>
        <dbReference type="Google" id="ProtNLM"/>
    </source>
</evidence>
<dbReference type="Pfam" id="PF13439">
    <property type="entry name" value="Glyco_transf_4"/>
    <property type="match status" value="1"/>
</dbReference>
<reference evidence="4" key="1">
    <citation type="journal article" date="2015" name="Nature">
        <title>Complex archaea that bridge the gap between prokaryotes and eukaryotes.</title>
        <authorList>
            <person name="Spang A."/>
            <person name="Saw J.H."/>
            <person name="Jorgensen S.L."/>
            <person name="Zaremba-Niedzwiedzka K."/>
            <person name="Martijn J."/>
            <person name="Lind A.E."/>
            <person name="van Eijk R."/>
            <person name="Schleper C."/>
            <person name="Guy L."/>
            <person name="Ettema T.J."/>
        </authorList>
    </citation>
    <scope>NUCLEOTIDE SEQUENCE</scope>
</reference>
<organism evidence="4">
    <name type="scientific">marine sediment metagenome</name>
    <dbReference type="NCBI Taxonomy" id="412755"/>
    <lineage>
        <taxon>unclassified sequences</taxon>
        <taxon>metagenomes</taxon>
        <taxon>ecological metagenomes</taxon>
    </lineage>
</organism>
<dbReference type="PANTHER" id="PTHR12526:SF630">
    <property type="entry name" value="GLYCOSYLTRANSFERASE"/>
    <property type="match status" value="1"/>
</dbReference>
<accession>A0A0F9DRK4</accession>
<dbReference type="InterPro" id="IPR001296">
    <property type="entry name" value="Glyco_trans_1"/>
</dbReference>
<feature type="domain" description="Glycosyltransferase subfamily 4-like N-terminal" evidence="3">
    <location>
        <begin position="26"/>
        <end position="186"/>
    </location>
</feature>
<feature type="compositionally biased region" description="Basic residues" evidence="1">
    <location>
        <begin position="392"/>
        <end position="409"/>
    </location>
</feature>
<protein>
    <recommendedName>
        <fullName evidence="5">Glycosyl transferase family 1 domain-containing protein</fullName>
    </recommendedName>
</protein>
<evidence type="ECO:0000256" key="1">
    <source>
        <dbReference type="SAM" id="MobiDB-lite"/>
    </source>
</evidence>
<sequence>MRILIILRRVPSEFKSQTSMGDMITAMIRAHKAAGFNIVLLPTRIEEKHNWETINAPTFFQNLKSRMIRIFSNRGYHYYRSSYVSKSVEKYHQTKEIDVLLAHCFSGDQAIYAAFIKDQIGIPFVIQEHRTHYQRARYGIDDIPTIIRRAFLKADKVLAVSPQLADTMKSLGIRNDIEYLPNAITEEFFCKPKENGPFKKMVGNHFMFAGWTRWRYIKRLDLLIRAFSKVFEKRPDTRLVVAGSIETTEQQKIINNLISELEIEPYVSLYGFATRQQIHQLAHSCDCCVIPSDDETFGLPALEAIAAGKPVVATRCGGPESIITSELLGRVVEKGDSNLLAQAMLSIIDNIESFNGEYIKEIAHKRYSESSIKNQWKNVYKDIIKNVNPPSKKRNRLVVSRNKRKKTPTKNKEERERIGFIKVIDRGKFQKMGRLSKRLPASMEKALIEVLNLFIRVFIDMKIIKPNNFGIFSTLFQYNKYKKLILFYQKTP</sequence>
<feature type="domain" description="Glycosyl transferase family 1" evidence="2">
    <location>
        <begin position="213"/>
        <end position="350"/>
    </location>
</feature>
<dbReference type="PANTHER" id="PTHR12526">
    <property type="entry name" value="GLYCOSYLTRANSFERASE"/>
    <property type="match status" value="1"/>
</dbReference>
<name>A0A0F9DRK4_9ZZZZ</name>
<dbReference type="Gene3D" id="3.40.50.2000">
    <property type="entry name" value="Glycogen Phosphorylase B"/>
    <property type="match status" value="2"/>
</dbReference>
<evidence type="ECO:0000259" key="3">
    <source>
        <dbReference type="Pfam" id="PF13439"/>
    </source>
</evidence>
<feature type="region of interest" description="Disordered" evidence="1">
    <location>
        <begin position="392"/>
        <end position="412"/>
    </location>
</feature>
<comment type="caution">
    <text evidence="4">The sequence shown here is derived from an EMBL/GenBank/DDBJ whole genome shotgun (WGS) entry which is preliminary data.</text>
</comment>
<evidence type="ECO:0000259" key="2">
    <source>
        <dbReference type="Pfam" id="PF00534"/>
    </source>
</evidence>
<dbReference type="Pfam" id="PF00534">
    <property type="entry name" value="Glycos_transf_1"/>
    <property type="match status" value="1"/>
</dbReference>
<gene>
    <name evidence="4" type="ORF">LCGC14_2165050</name>
</gene>
<dbReference type="SUPFAM" id="SSF53756">
    <property type="entry name" value="UDP-Glycosyltransferase/glycogen phosphorylase"/>
    <property type="match status" value="1"/>
</dbReference>
<evidence type="ECO:0000313" key="4">
    <source>
        <dbReference type="EMBL" id="KKL64438.1"/>
    </source>
</evidence>
<dbReference type="EMBL" id="LAZR01027845">
    <property type="protein sequence ID" value="KKL64438.1"/>
    <property type="molecule type" value="Genomic_DNA"/>
</dbReference>
<dbReference type="GO" id="GO:0016757">
    <property type="term" value="F:glycosyltransferase activity"/>
    <property type="evidence" value="ECO:0007669"/>
    <property type="project" value="InterPro"/>
</dbReference>
<dbReference type="InterPro" id="IPR028098">
    <property type="entry name" value="Glyco_trans_4-like_N"/>
</dbReference>
<dbReference type="AlphaFoldDB" id="A0A0F9DRK4"/>
<proteinExistence type="predicted"/>
<dbReference type="CDD" id="cd03801">
    <property type="entry name" value="GT4_PimA-like"/>
    <property type="match status" value="1"/>
</dbReference>